<dbReference type="GO" id="GO:0004252">
    <property type="term" value="F:serine-type endopeptidase activity"/>
    <property type="evidence" value="ECO:0007669"/>
    <property type="project" value="InterPro"/>
</dbReference>
<evidence type="ECO:0000259" key="17">
    <source>
        <dbReference type="PROSITE" id="PS50106"/>
    </source>
</evidence>
<sequence length="487" mass="52344">MNKFKKVTTNLLIAFAGAVIAVAVYSATIGKTKVVTIQEPSQPVQLTSLPSAPQGGVPDLTYAAEKSVHAVVHIQTMIKNQAYGGGSGNPFFDFFFGDRGGQYQQQQPQYTRASGSGVIISPDGYIVTNNHVIDDASNIEVILNDDQKYPAKVIGRDPNTDIALVKIDAKNLPYLTWGNSDALKLGEWVLAVGNPFNLTSTVTAGIVSAKGRAIGINAGKMPLESFIQTDAAVNPGNSGGALVNTRGELVGINTAIASRTGSYSGYSFAVPAAIAQKVVSDLKEYGEVQRAMLGVTIQKVTSQVAKEHDIDKIEGIYVNSVTDDGAAKHAGIKPGDVILKIDNTTVNTNPELMEQLGKRRPGDKVTLTIKRDGKLKQYEVTLRNTRGDTSILKESFSVLGAKFGAVSDQDMQRLQLNSGIQVDELSKGKLKDLGVKEGFIITEINKKPVSSVDDVKRALNQTEEGRPILIEGVYPNGQWAYYVFRVE</sequence>
<keyword evidence="11" id="KW-0720">Serine protease</keyword>
<feature type="active site" description="Charge relay system" evidence="14">
    <location>
        <position position="238"/>
    </location>
</feature>
<evidence type="ECO:0000256" key="14">
    <source>
        <dbReference type="PIRSR" id="PIRSR611782-1"/>
    </source>
</evidence>
<feature type="chain" id="PRO_5015123073" description="Probable periplasmic serine endoprotease DegP-like" evidence="16">
    <location>
        <begin position="22"/>
        <end position="487"/>
    </location>
</feature>
<evidence type="ECO:0000256" key="7">
    <source>
        <dbReference type="ARBA" id="ARBA00022729"/>
    </source>
</evidence>
<dbReference type="InterPro" id="IPR036034">
    <property type="entry name" value="PDZ_sf"/>
</dbReference>
<evidence type="ECO:0000256" key="10">
    <source>
        <dbReference type="ARBA" id="ARBA00022801"/>
    </source>
</evidence>
<comment type="catalytic activity">
    <reaction evidence="1">
        <text>Acts on substrates that are at least partially unfolded. The cleavage site P1 residue is normally between a pair of hydrophobic residues, such as Val-|-Val.</text>
        <dbReference type="EC" id="3.4.21.107"/>
    </reaction>
</comment>
<evidence type="ECO:0000256" key="16">
    <source>
        <dbReference type="SAM" id="SignalP"/>
    </source>
</evidence>
<dbReference type="SUPFAM" id="SSF50494">
    <property type="entry name" value="Trypsin-like serine proteases"/>
    <property type="match status" value="1"/>
</dbReference>
<protein>
    <recommendedName>
        <fullName evidence="5">Probable periplasmic serine endoprotease DegP-like</fullName>
        <ecNumber evidence="4">3.4.21.107</ecNumber>
    </recommendedName>
    <alternativeName>
        <fullName evidence="13">Protease Do</fullName>
    </alternativeName>
</protein>
<gene>
    <name evidence="19" type="ORF">CLV93_10883</name>
    <name evidence="18" type="ORF">JCM18694_14540</name>
</gene>
<comment type="subcellular location">
    <subcellularLocation>
        <location evidence="2">Periplasm</location>
    </subcellularLocation>
</comment>
<dbReference type="Gene3D" id="2.40.10.120">
    <property type="match status" value="1"/>
</dbReference>
<feature type="active site" description="Charge relay system" evidence="14">
    <location>
        <position position="161"/>
    </location>
</feature>
<feature type="domain" description="PDZ" evidence="17">
    <location>
        <begin position="277"/>
        <end position="373"/>
    </location>
</feature>
<feature type="binding site" evidence="15">
    <location>
        <begin position="236"/>
        <end position="238"/>
    </location>
    <ligand>
        <name>substrate</name>
    </ligand>
</feature>
<feature type="active site" description="Charge relay system" evidence="14">
    <location>
        <position position="131"/>
    </location>
</feature>
<dbReference type="Proteomes" id="UP000396862">
    <property type="component" value="Unassembled WGS sequence"/>
</dbReference>
<dbReference type="EMBL" id="BLAU01000001">
    <property type="protein sequence ID" value="GET21208.1"/>
    <property type="molecule type" value="Genomic_DNA"/>
</dbReference>
<dbReference type="SUPFAM" id="SSF50156">
    <property type="entry name" value="PDZ domain-like"/>
    <property type="match status" value="2"/>
</dbReference>
<dbReference type="InterPro" id="IPR001478">
    <property type="entry name" value="PDZ"/>
</dbReference>
<dbReference type="PROSITE" id="PS50106">
    <property type="entry name" value="PDZ"/>
    <property type="match status" value="1"/>
</dbReference>
<evidence type="ECO:0000256" key="9">
    <source>
        <dbReference type="ARBA" id="ARBA00022764"/>
    </source>
</evidence>
<dbReference type="SMART" id="SM00228">
    <property type="entry name" value="PDZ"/>
    <property type="match status" value="2"/>
</dbReference>
<evidence type="ECO:0000313" key="21">
    <source>
        <dbReference type="Proteomes" id="UP000396862"/>
    </source>
</evidence>
<keyword evidence="9" id="KW-0574">Periplasm</keyword>
<dbReference type="PRINTS" id="PR00834">
    <property type="entry name" value="PROTEASES2C"/>
</dbReference>
<dbReference type="EMBL" id="PYGC01000008">
    <property type="protein sequence ID" value="PSK81685.1"/>
    <property type="molecule type" value="Genomic_DNA"/>
</dbReference>
<dbReference type="AlphaFoldDB" id="A0A2P8C9P5"/>
<evidence type="ECO:0000256" key="11">
    <source>
        <dbReference type="ARBA" id="ARBA00022825"/>
    </source>
</evidence>
<dbReference type="OrthoDB" id="9758917at2"/>
<dbReference type="PANTHER" id="PTHR22939:SF130">
    <property type="entry name" value="PERIPLASMIC SERINE ENDOPROTEASE DEGP-LIKE-RELATED"/>
    <property type="match status" value="1"/>
</dbReference>
<organism evidence="19 20">
    <name type="scientific">Prolixibacter denitrificans</name>
    <dbReference type="NCBI Taxonomy" id="1541063"/>
    <lineage>
        <taxon>Bacteria</taxon>
        <taxon>Pseudomonadati</taxon>
        <taxon>Bacteroidota</taxon>
        <taxon>Bacteroidia</taxon>
        <taxon>Marinilabiliales</taxon>
        <taxon>Prolixibacteraceae</taxon>
        <taxon>Prolixibacter</taxon>
    </lineage>
</organism>
<dbReference type="InterPro" id="IPR001940">
    <property type="entry name" value="Peptidase_S1C"/>
</dbReference>
<dbReference type="Pfam" id="PF13180">
    <property type="entry name" value="PDZ_2"/>
    <property type="match status" value="1"/>
</dbReference>
<feature type="signal peptide" evidence="16">
    <location>
        <begin position="1"/>
        <end position="21"/>
    </location>
</feature>
<keyword evidence="21" id="KW-1185">Reference proteome</keyword>
<evidence type="ECO:0000313" key="20">
    <source>
        <dbReference type="Proteomes" id="UP000240621"/>
    </source>
</evidence>
<reference evidence="19 20" key="1">
    <citation type="submission" date="2018-03" db="EMBL/GenBank/DDBJ databases">
        <title>Genomic Encyclopedia of Archaeal and Bacterial Type Strains, Phase II (KMG-II): from individual species to whole genera.</title>
        <authorList>
            <person name="Goeker M."/>
        </authorList>
    </citation>
    <scope>NUCLEOTIDE SEQUENCE [LARGE SCALE GENOMIC DNA]</scope>
    <source>
        <strain evidence="19 20">DSM 27267</strain>
    </source>
</reference>
<dbReference type="Gene3D" id="2.30.42.10">
    <property type="match status" value="2"/>
</dbReference>
<evidence type="ECO:0000313" key="18">
    <source>
        <dbReference type="EMBL" id="GET21208.1"/>
    </source>
</evidence>
<evidence type="ECO:0000256" key="8">
    <source>
        <dbReference type="ARBA" id="ARBA00022737"/>
    </source>
</evidence>
<keyword evidence="10" id="KW-0378">Hydrolase</keyword>
<reference evidence="18 21" key="2">
    <citation type="submission" date="2019-10" db="EMBL/GenBank/DDBJ databases">
        <title>Prolixibacter strains distinguished by the presence of nitrate reductase genes were adept at nitrate-dependent anaerobic corrosion of metallic iron and carbon steel.</title>
        <authorList>
            <person name="Iino T."/>
            <person name="Shono N."/>
            <person name="Ito K."/>
            <person name="Nakamura R."/>
            <person name="Sueoka K."/>
            <person name="Harayama S."/>
            <person name="Ohkuma M."/>
        </authorList>
    </citation>
    <scope>NUCLEOTIDE SEQUENCE [LARGE SCALE GENOMIC DNA]</scope>
    <source>
        <strain evidence="18 21">MIC1-1</strain>
    </source>
</reference>
<evidence type="ECO:0000256" key="3">
    <source>
        <dbReference type="ARBA" id="ARBA00010541"/>
    </source>
</evidence>
<dbReference type="RefSeq" id="WP_106542987.1">
    <property type="nucleotide sequence ID" value="NZ_BLAU01000001.1"/>
</dbReference>
<evidence type="ECO:0000256" key="2">
    <source>
        <dbReference type="ARBA" id="ARBA00004418"/>
    </source>
</evidence>
<evidence type="ECO:0000256" key="6">
    <source>
        <dbReference type="ARBA" id="ARBA00022670"/>
    </source>
</evidence>
<evidence type="ECO:0000256" key="5">
    <source>
        <dbReference type="ARBA" id="ARBA00013958"/>
    </source>
</evidence>
<evidence type="ECO:0000256" key="13">
    <source>
        <dbReference type="ARBA" id="ARBA00032850"/>
    </source>
</evidence>
<dbReference type="NCBIfam" id="TIGR02037">
    <property type="entry name" value="degP_htrA_DO"/>
    <property type="match status" value="1"/>
</dbReference>
<feature type="binding site" evidence="15">
    <location>
        <position position="161"/>
    </location>
    <ligand>
        <name>substrate</name>
    </ligand>
</feature>
<dbReference type="Proteomes" id="UP000240621">
    <property type="component" value="Unassembled WGS sequence"/>
</dbReference>
<dbReference type="EC" id="3.4.21.107" evidence="4"/>
<keyword evidence="8" id="KW-0677">Repeat</keyword>
<dbReference type="InterPro" id="IPR009003">
    <property type="entry name" value="Peptidase_S1_PA"/>
</dbReference>
<dbReference type="GO" id="GO:0042597">
    <property type="term" value="C:periplasmic space"/>
    <property type="evidence" value="ECO:0007669"/>
    <property type="project" value="UniProtKB-SubCell"/>
</dbReference>
<keyword evidence="7 16" id="KW-0732">Signal</keyword>
<feature type="binding site" evidence="15">
    <location>
        <position position="131"/>
    </location>
    <ligand>
        <name>substrate</name>
    </ligand>
</feature>
<keyword evidence="12" id="KW-0346">Stress response</keyword>
<evidence type="ECO:0000256" key="4">
    <source>
        <dbReference type="ARBA" id="ARBA00013035"/>
    </source>
</evidence>
<evidence type="ECO:0000256" key="12">
    <source>
        <dbReference type="ARBA" id="ARBA00023016"/>
    </source>
</evidence>
<dbReference type="GO" id="GO:0006508">
    <property type="term" value="P:proteolysis"/>
    <property type="evidence" value="ECO:0007669"/>
    <property type="project" value="UniProtKB-KW"/>
</dbReference>
<dbReference type="InterPro" id="IPR011782">
    <property type="entry name" value="Pept_S1C_Do"/>
</dbReference>
<dbReference type="PANTHER" id="PTHR22939">
    <property type="entry name" value="SERINE PROTEASE FAMILY S1C HTRA-RELATED"/>
    <property type="match status" value="1"/>
</dbReference>
<keyword evidence="6 19" id="KW-0645">Protease</keyword>
<proteinExistence type="inferred from homology"/>
<name>A0A2P8C9P5_9BACT</name>
<dbReference type="Pfam" id="PF13365">
    <property type="entry name" value="Trypsin_2"/>
    <property type="match status" value="1"/>
</dbReference>
<comment type="caution">
    <text evidence="19">The sequence shown here is derived from an EMBL/GenBank/DDBJ whole genome shotgun (WGS) entry which is preliminary data.</text>
</comment>
<evidence type="ECO:0000313" key="19">
    <source>
        <dbReference type="EMBL" id="PSK81685.1"/>
    </source>
</evidence>
<evidence type="ECO:0000256" key="15">
    <source>
        <dbReference type="PIRSR" id="PIRSR611782-2"/>
    </source>
</evidence>
<comment type="similarity">
    <text evidence="3">Belongs to the peptidase S1C family.</text>
</comment>
<accession>A0A2P8C9P5</accession>
<evidence type="ECO:0000256" key="1">
    <source>
        <dbReference type="ARBA" id="ARBA00001772"/>
    </source>
</evidence>